<name>A0A2P5K6Y1_9BURK</name>
<proteinExistence type="predicted"/>
<evidence type="ECO:0000313" key="2">
    <source>
        <dbReference type="Proteomes" id="UP000243096"/>
    </source>
</evidence>
<dbReference type="AlphaFoldDB" id="A0A2P5K6Y1"/>
<comment type="caution">
    <text evidence="1">The sequence shown here is derived from an EMBL/GenBank/DDBJ whole genome shotgun (WGS) entry which is preliminary data.</text>
</comment>
<accession>A0A2P5K6Y1</accession>
<evidence type="ECO:0000313" key="1">
    <source>
        <dbReference type="EMBL" id="PPB81404.1"/>
    </source>
</evidence>
<dbReference type="OrthoDB" id="9035420at2"/>
<dbReference type="EMBL" id="PRDW01000020">
    <property type="protein sequence ID" value="PPB81404.1"/>
    <property type="molecule type" value="Genomic_DNA"/>
</dbReference>
<sequence>MTRALLRQRGSALPLVLIFAGALSALLGSSLDAVRSTARMERGLVAHIEAFHAADSALRWCERYVTHAFGTGTPLQGATPGPMQAAPGWHQRALFDGAAGSAVQPVRRWRAGGRAPQCLIEAVNVSEAGAAAYLLTARGFAVEEESEIWLQAMMWVGETQRTVRTGWRSVAHRPF</sequence>
<dbReference type="RefSeq" id="WP_104078423.1">
    <property type="nucleotide sequence ID" value="NZ_CP062178.1"/>
</dbReference>
<reference evidence="1 2" key="1">
    <citation type="submission" date="2018-01" db="EMBL/GenBank/DDBJ databases">
        <title>Genomic Encyclopedia of Type Strains, Phase III (KMG-III): the genomes of soil and plant-associated and newly described type strains.</title>
        <authorList>
            <person name="Whitman W."/>
        </authorList>
    </citation>
    <scope>NUCLEOTIDE SEQUENCE [LARGE SCALE GENOMIC DNA]</scope>
    <source>
        <strain evidence="1 2">HKI456</strain>
    </source>
</reference>
<protein>
    <submittedName>
        <fullName evidence="1">Tfp pilus assembly protein PilX</fullName>
    </submittedName>
</protein>
<organism evidence="1 2">
    <name type="scientific">Mycetohabitans endofungorum</name>
    <dbReference type="NCBI Taxonomy" id="417203"/>
    <lineage>
        <taxon>Bacteria</taxon>
        <taxon>Pseudomonadati</taxon>
        <taxon>Pseudomonadota</taxon>
        <taxon>Betaproteobacteria</taxon>
        <taxon>Burkholderiales</taxon>
        <taxon>Burkholderiaceae</taxon>
        <taxon>Mycetohabitans</taxon>
    </lineage>
</organism>
<gene>
    <name evidence="1" type="ORF">B0O95_1203</name>
</gene>
<dbReference type="Proteomes" id="UP000243096">
    <property type="component" value="Unassembled WGS sequence"/>
</dbReference>
<keyword evidence="2" id="KW-1185">Reference proteome</keyword>